<keyword evidence="1" id="KW-0560">Oxidoreductase</keyword>
<dbReference type="EMBL" id="CAUYUE010000016">
    <property type="protein sequence ID" value="CAK0787158.1"/>
    <property type="molecule type" value="Genomic_DNA"/>
</dbReference>
<evidence type="ECO:0000256" key="1">
    <source>
        <dbReference type="ARBA" id="ARBA00023002"/>
    </source>
</evidence>
<dbReference type="SUPFAM" id="SSF52283">
    <property type="entry name" value="Formate/glycerate dehydrogenase catalytic domain-like"/>
    <property type="match status" value="1"/>
</dbReference>
<dbReference type="Gene3D" id="3.40.50.720">
    <property type="entry name" value="NAD(P)-binding Rossmann-like Domain"/>
    <property type="match status" value="2"/>
</dbReference>
<dbReference type="Proteomes" id="UP001314263">
    <property type="component" value="Unassembled WGS sequence"/>
</dbReference>
<name>A0AAV1IIJ8_9CHLO</name>
<proteinExistence type="predicted"/>
<dbReference type="InterPro" id="IPR006140">
    <property type="entry name" value="D-isomer_DH_NAD-bd"/>
</dbReference>
<sequence length="307" mass="33709">MIAAQRTGAILKQIHRLIGGVGIKMVQKVKGEGKKRIVAVLPPGDDDSPEVLNSVKRGLGLREWLEGMGHEYIVTAEKDPGTDFDKLLPSTDIVITTPFWPAYLTKDRLLKAKQLELSLTAGVGSDHVDLHTAAQKGITVAEVTGCNVESVAESEVMRILLLVRNFVEGYRQAVDGEWNIPKLTKDAYDLKGKTVGTVAAGRIGCHVIKRLKEFGVNLLYYGRHRKPKAEELGAKFQPDLNKFLAECDVITINCPLTDKTRQMFDKETIGKMKKGSWLVNNARGAICDPPAVVDALKSGQLRGLPYP</sequence>
<comment type="caution">
    <text evidence="3">The sequence shown here is derived from an EMBL/GenBank/DDBJ whole genome shotgun (WGS) entry which is preliminary data.</text>
</comment>
<dbReference type="GO" id="GO:0016616">
    <property type="term" value="F:oxidoreductase activity, acting on the CH-OH group of donors, NAD or NADP as acceptor"/>
    <property type="evidence" value="ECO:0007669"/>
    <property type="project" value="InterPro"/>
</dbReference>
<gene>
    <name evidence="3" type="ORF">CVIRNUC_010374</name>
</gene>
<dbReference type="PROSITE" id="PS00670">
    <property type="entry name" value="D_2_HYDROXYACID_DH_2"/>
    <property type="match status" value="1"/>
</dbReference>
<organism evidence="3 4">
    <name type="scientific">Coccomyxa viridis</name>
    <dbReference type="NCBI Taxonomy" id="1274662"/>
    <lineage>
        <taxon>Eukaryota</taxon>
        <taxon>Viridiplantae</taxon>
        <taxon>Chlorophyta</taxon>
        <taxon>core chlorophytes</taxon>
        <taxon>Trebouxiophyceae</taxon>
        <taxon>Trebouxiophyceae incertae sedis</taxon>
        <taxon>Coccomyxaceae</taxon>
        <taxon>Coccomyxa</taxon>
    </lineage>
</organism>
<dbReference type="Pfam" id="PF02826">
    <property type="entry name" value="2-Hacid_dh_C"/>
    <property type="match status" value="1"/>
</dbReference>
<feature type="domain" description="D-isomer specific 2-hydroxyacid dehydrogenase NAD-binding" evidence="2">
    <location>
        <begin position="157"/>
        <end position="303"/>
    </location>
</feature>
<evidence type="ECO:0000313" key="3">
    <source>
        <dbReference type="EMBL" id="CAK0787158.1"/>
    </source>
</evidence>
<keyword evidence="4" id="KW-1185">Reference proteome</keyword>
<dbReference type="GO" id="GO:0008863">
    <property type="term" value="F:formate dehydrogenase (NAD+) activity"/>
    <property type="evidence" value="ECO:0007669"/>
    <property type="project" value="TreeGrafter"/>
</dbReference>
<dbReference type="NCBIfam" id="NF005750">
    <property type="entry name" value="PRK07574.1"/>
    <property type="match status" value="1"/>
</dbReference>
<dbReference type="InterPro" id="IPR036291">
    <property type="entry name" value="NAD(P)-bd_dom_sf"/>
</dbReference>
<dbReference type="InterPro" id="IPR029753">
    <property type="entry name" value="D-isomer_DH_CS"/>
</dbReference>
<reference evidence="3 4" key="1">
    <citation type="submission" date="2023-10" db="EMBL/GenBank/DDBJ databases">
        <authorList>
            <person name="Maclean D."/>
            <person name="Macfadyen A."/>
        </authorList>
    </citation>
    <scope>NUCLEOTIDE SEQUENCE [LARGE SCALE GENOMIC DNA]</scope>
</reference>
<evidence type="ECO:0000259" key="2">
    <source>
        <dbReference type="Pfam" id="PF02826"/>
    </source>
</evidence>
<dbReference type="PANTHER" id="PTHR42938">
    <property type="entry name" value="FORMATE DEHYDROGENASE 1"/>
    <property type="match status" value="1"/>
</dbReference>
<dbReference type="PANTHER" id="PTHR42938:SF9">
    <property type="entry name" value="FORMATE DEHYDROGENASE 1"/>
    <property type="match status" value="1"/>
</dbReference>
<evidence type="ECO:0000313" key="4">
    <source>
        <dbReference type="Proteomes" id="UP001314263"/>
    </source>
</evidence>
<dbReference type="GO" id="GO:0051287">
    <property type="term" value="F:NAD binding"/>
    <property type="evidence" value="ECO:0007669"/>
    <property type="project" value="InterPro"/>
</dbReference>
<accession>A0AAV1IIJ8</accession>
<dbReference type="PROSITE" id="PS00671">
    <property type="entry name" value="D_2_HYDROXYACID_DH_3"/>
    <property type="match status" value="1"/>
</dbReference>
<dbReference type="SUPFAM" id="SSF51735">
    <property type="entry name" value="NAD(P)-binding Rossmann-fold domains"/>
    <property type="match status" value="1"/>
</dbReference>
<protein>
    <recommendedName>
        <fullName evidence="2">D-isomer specific 2-hydroxyacid dehydrogenase NAD-binding domain-containing protein</fullName>
    </recommendedName>
</protein>
<dbReference type="AlphaFoldDB" id="A0AAV1IIJ8"/>